<protein>
    <submittedName>
        <fullName evidence="2">Uncharacterized protein</fullName>
    </submittedName>
</protein>
<dbReference type="AlphaFoldDB" id="A0A4Y8JSH4"/>
<reference evidence="2 3" key="1">
    <citation type="submission" date="2019-03" db="EMBL/GenBank/DDBJ databases">
        <title>Genomics of glacier-inhabiting Cryobacterium strains.</title>
        <authorList>
            <person name="Liu Q."/>
            <person name="Xin Y.-H."/>
        </authorList>
    </citation>
    <scope>NUCLEOTIDE SEQUENCE [LARGE SCALE GENOMIC DNA]</scope>
    <source>
        <strain evidence="2 3">TMT1-51</strain>
    </source>
</reference>
<comment type="caution">
    <text evidence="2">The sequence shown here is derived from an EMBL/GenBank/DDBJ whole genome shotgun (WGS) entry which is preliminary data.</text>
</comment>
<dbReference type="OrthoDB" id="9934632at2"/>
<feature type="region of interest" description="Disordered" evidence="1">
    <location>
        <begin position="41"/>
        <end position="68"/>
    </location>
</feature>
<evidence type="ECO:0000256" key="1">
    <source>
        <dbReference type="SAM" id="MobiDB-lite"/>
    </source>
</evidence>
<dbReference type="Proteomes" id="UP000297472">
    <property type="component" value="Unassembled WGS sequence"/>
</dbReference>
<proteinExistence type="predicted"/>
<evidence type="ECO:0000313" key="3">
    <source>
        <dbReference type="Proteomes" id="UP000297472"/>
    </source>
</evidence>
<keyword evidence="3" id="KW-1185">Reference proteome</keyword>
<evidence type="ECO:0000313" key="2">
    <source>
        <dbReference type="EMBL" id="TFD27470.1"/>
    </source>
</evidence>
<organism evidence="2 3">
    <name type="scientific">Cryobacterium cryoconiti</name>
    <dbReference type="NCBI Taxonomy" id="1259239"/>
    <lineage>
        <taxon>Bacteria</taxon>
        <taxon>Bacillati</taxon>
        <taxon>Actinomycetota</taxon>
        <taxon>Actinomycetes</taxon>
        <taxon>Micrococcales</taxon>
        <taxon>Microbacteriaceae</taxon>
        <taxon>Cryobacterium</taxon>
    </lineage>
</organism>
<sequence>MDERLRLVPKVGGGSEFRIKETDLADMGPEKLAAELAARGFSPEDLGPAKPQPHKKQWIIPVRKGGDE</sequence>
<accession>A0A4Y8JSH4</accession>
<dbReference type="EMBL" id="SOHA01000039">
    <property type="protein sequence ID" value="TFD27470.1"/>
    <property type="molecule type" value="Genomic_DNA"/>
</dbReference>
<name>A0A4Y8JSH4_9MICO</name>
<gene>
    <name evidence="2" type="ORF">E3T49_13075</name>
</gene>
<dbReference type="RefSeq" id="WP_134425340.1">
    <property type="nucleotide sequence ID" value="NZ_SOHA01000039.1"/>
</dbReference>